<keyword evidence="6" id="KW-1185">Reference proteome</keyword>
<gene>
    <name evidence="5" type="ORF">JQU52_03315</name>
</gene>
<evidence type="ECO:0000256" key="2">
    <source>
        <dbReference type="ARBA" id="ARBA00022679"/>
    </source>
</evidence>
<evidence type="ECO:0000256" key="1">
    <source>
        <dbReference type="ARBA" id="ARBA00009924"/>
    </source>
</evidence>
<dbReference type="InterPro" id="IPR022488">
    <property type="entry name" value="PPK2-related"/>
</dbReference>
<dbReference type="PIRSF" id="PIRSF028756">
    <property type="entry name" value="PPK2_prd"/>
    <property type="match status" value="1"/>
</dbReference>
<proteinExistence type="inferred from homology"/>
<evidence type="ECO:0000259" key="4">
    <source>
        <dbReference type="Pfam" id="PF03976"/>
    </source>
</evidence>
<dbReference type="InterPro" id="IPR022300">
    <property type="entry name" value="PPK2-rel_1"/>
</dbReference>
<sequence>MSELEKQYRVKAGARLKLADYDPADKSQTANDKAARNAQVAALAPQLDALQDLLYAEGKRKVLVVLQGMDTSGKDGTIRKVFQNVDPLGVRVQAFKAPTETELAHDYLWRIHQVVPRNGELVIFNRSHYEDVLVTRVKGWIDQAETERRIGHINDFERLLSETGTTIIKFFLHISKDEQRKRLQERIDNADKNWKFNPGDLEDRKLWDAFQAQYESVIAATSSVAAPWYIIPADSKSSRNQLILEILINRLSALGMQYPQVDTRDWPKTVE</sequence>
<dbReference type="PANTHER" id="PTHR34383">
    <property type="entry name" value="POLYPHOSPHATE:AMP PHOSPHOTRANSFERASE-RELATED"/>
    <property type="match status" value="1"/>
</dbReference>
<feature type="domain" description="Polyphosphate kinase-2-related" evidence="4">
    <location>
        <begin position="32"/>
        <end position="252"/>
    </location>
</feature>
<dbReference type="Gene3D" id="3.40.50.300">
    <property type="entry name" value="P-loop containing nucleotide triphosphate hydrolases"/>
    <property type="match status" value="1"/>
</dbReference>
<dbReference type="Pfam" id="PF03976">
    <property type="entry name" value="PPK2"/>
    <property type="match status" value="1"/>
</dbReference>
<dbReference type="Proteomes" id="UP000653156">
    <property type="component" value="Chromosome"/>
</dbReference>
<keyword evidence="3 5" id="KW-0418">Kinase</keyword>
<reference evidence="5" key="1">
    <citation type="submission" date="2021-02" db="EMBL/GenBank/DDBJ databases">
        <title>Neisseriaceae sp. 26B isolated from the cloaca of a Common Toad-headed Turtle (Mesoclemmys nasuta).</title>
        <authorList>
            <person name="Spergser J."/>
            <person name="Busse H.-J."/>
        </authorList>
    </citation>
    <scope>NUCLEOTIDE SEQUENCE</scope>
    <source>
        <strain evidence="5">26B</strain>
    </source>
</reference>
<dbReference type="RefSeq" id="WP_230339732.1">
    <property type="nucleotide sequence ID" value="NZ_CP069798.1"/>
</dbReference>
<evidence type="ECO:0000313" key="6">
    <source>
        <dbReference type="Proteomes" id="UP000653156"/>
    </source>
</evidence>
<keyword evidence="2" id="KW-0808">Transferase</keyword>
<name>A0A892ZIZ7_9NEIS</name>
<protein>
    <submittedName>
        <fullName evidence="5">Polyphosphate kinase 2 family protein</fullName>
    </submittedName>
</protein>
<dbReference type="SUPFAM" id="SSF52540">
    <property type="entry name" value="P-loop containing nucleoside triphosphate hydrolases"/>
    <property type="match status" value="1"/>
</dbReference>
<dbReference type="KEGG" id="ptes:JQU52_03315"/>
<dbReference type="GO" id="GO:0008976">
    <property type="term" value="F:polyphosphate kinase activity"/>
    <property type="evidence" value="ECO:0007669"/>
    <property type="project" value="InterPro"/>
</dbReference>
<dbReference type="PANTHER" id="PTHR34383:SF3">
    <property type="entry name" value="POLYPHOSPHATE:AMP PHOSPHOTRANSFERASE"/>
    <property type="match status" value="1"/>
</dbReference>
<dbReference type="InterPro" id="IPR027417">
    <property type="entry name" value="P-loop_NTPase"/>
</dbReference>
<dbReference type="GO" id="GO:0006797">
    <property type="term" value="P:polyphosphate metabolic process"/>
    <property type="evidence" value="ECO:0007669"/>
    <property type="project" value="InterPro"/>
</dbReference>
<evidence type="ECO:0000313" key="5">
    <source>
        <dbReference type="EMBL" id="QRQ82450.1"/>
    </source>
</evidence>
<dbReference type="NCBIfam" id="TIGR03709">
    <property type="entry name" value="PPK2_rel_1"/>
    <property type="match status" value="1"/>
</dbReference>
<dbReference type="AlphaFoldDB" id="A0A892ZIZ7"/>
<accession>A0A892ZIZ7</accession>
<comment type="similarity">
    <text evidence="1">Belongs to the polyphosphate kinase 2 (PPK2) family. Class I subfamily.</text>
</comment>
<evidence type="ECO:0000256" key="3">
    <source>
        <dbReference type="ARBA" id="ARBA00022777"/>
    </source>
</evidence>
<dbReference type="EMBL" id="CP069798">
    <property type="protein sequence ID" value="QRQ82450.1"/>
    <property type="molecule type" value="Genomic_DNA"/>
</dbReference>
<organism evidence="5 6">
    <name type="scientific">Paralysiella testudinis</name>
    <dbReference type="NCBI Taxonomy" id="2809020"/>
    <lineage>
        <taxon>Bacteria</taxon>
        <taxon>Pseudomonadati</taxon>
        <taxon>Pseudomonadota</taxon>
        <taxon>Betaproteobacteria</taxon>
        <taxon>Neisseriales</taxon>
        <taxon>Neisseriaceae</taxon>
        <taxon>Paralysiella</taxon>
    </lineage>
</organism>
<dbReference type="InterPro" id="IPR016898">
    <property type="entry name" value="Polyphosphate_phosphotransfera"/>
</dbReference>